<dbReference type="EMBL" id="GG662793">
    <property type="protein sequence ID" value="EAR90804.1"/>
    <property type="molecule type" value="Genomic_DNA"/>
</dbReference>
<dbReference type="HOGENOM" id="CLU_845921_0_0_1"/>
<dbReference type="GeneID" id="7827478"/>
<dbReference type="AlphaFoldDB" id="I7MDR4"/>
<gene>
    <name evidence="1" type="ORF">TTHERM_00141120</name>
</gene>
<dbReference type="InParanoid" id="I7MDR4"/>
<organism evidence="1 2">
    <name type="scientific">Tetrahymena thermophila (strain SB210)</name>
    <dbReference type="NCBI Taxonomy" id="312017"/>
    <lineage>
        <taxon>Eukaryota</taxon>
        <taxon>Sar</taxon>
        <taxon>Alveolata</taxon>
        <taxon>Ciliophora</taxon>
        <taxon>Intramacronucleata</taxon>
        <taxon>Oligohymenophorea</taxon>
        <taxon>Hymenostomatida</taxon>
        <taxon>Tetrahymenina</taxon>
        <taxon>Tetrahymenidae</taxon>
        <taxon>Tetrahymena</taxon>
    </lineage>
</organism>
<evidence type="ECO:0000313" key="2">
    <source>
        <dbReference type="Proteomes" id="UP000009168"/>
    </source>
</evidence>
<dbReference type="KEGG" id="tet:TTHERM_00141120"/>
<protein>
    <submittedName>
        <fullName evidence="1">Uncharacterized protein</fullName>
    </submittedName>
</protein>
<dbReference type="Proteomes" id="UP000009168">
    <property type="component" value="Unassembled WGS sequence"/>
</dbReference>
<sequence>MNLQSYPEVIKKFIQKLEEKSKSDHEKVIQPSYHQWRIKIGEECVNYNTQLQIKFKMNCQNDEFKVLNERFFQIQFKLKETLTEAQVKEQYSNFQKLIKQIVTVASLIDKEMRDLFKEFKLEACQGKSFFGVIIRLPQIYQQYWISFQDHLLNFFANIQKEEIVLINLQSDIRIKDLVSSEDQSSNIFYPLLKHSQIEIYSLLNKIISDENQLIIQQLTSQNLEEQKQNDLIMLLLNLIQSDAEINLDSFQEDELEQLGLFLFQFQPVSLNFQPAIIHKIKVFMKEVFSDQIKINMINSQTMCQIKLKTKDNLSQILDLFIMAPQSKNQ</sequence>
<dbReference type="RefSeq" id="XP_001011049.1">
    <property type="nucleotide sequence ID" value="XM_001011049.1"/>
</dbReference>
<evidence type="ECO:0000313" key="1">
    <source>
        <dbReference type="EMBL" id="EAR90804.1"/>
    </source>
</evidence>
<reference evidence="2" key="1">
    <citation type="journal article" date="2006" name="PLoS Biol.">
        <title>Macronuclear genome sequence of the ciliate Tetrahymena thermophila, a model eukaryote.</title>
        <authorList>
            <person name="Eisen J.A."/>
            <person name="Coyne R.S."/>
            <person name="Wu M."/>
            <person name="Wu D."/>
            <person name="Thiagarajan M."/>
            <person name="Wortman J.R."/>
            <person name="Badger J.H."/>
            <person name="Ren Q."/>
            <person name="Amedeo P."/>
            <person name="Jones K.M."/>
            <person name="Tallon L.J."/>
            <person name="Delcher A.L."/>
            <person name="Salzberg S.L."/>
            <person name="Silva J.C."/>
            <person name="Haas B.J."/>
            <person name="Majoros W.H."/>
            <person name="Farzad M."/>
            <person name="Carlton J.M."/>
            <person name="Smith R.K. Jr."/>
            <person name="Garg J."/>
            <person name="Pearlman R.E."/>
            <person name="Karrer K.M."/>
            <person name="Sun L."/>
            <person name="Manning G."/>
            <person name="Elde N.C."/>
            <person name="Turkewitz A.P."/>
            <person name="Asai D.J."/>
            <person name="Wilkes D.E."/>
            <person name="Wang Y."/>
            <person name="Cai H."/>
            <person name="Collins K."/>
            <person name="Stewart B.A."/>
            <person name="Lee S.R."/>
            <person name="Wilamowska K."/>
            <person name="Weinberg Z."/>
            <person name="Ruzzo W.L."/>
            <person name="Wloga D."/>
            <person name="Gaertig J."/>
            <person name="Frankel J."/>
            <person name="Tsao C.-C."/>
            <person name="Gorovsky M.A."/>
            <person name="Keeling P.J."/>
            <person name="Waller R.F."/>
            <person name="Patron N.J."/>
            <person name="Cherry J.M."/>
            <person name="Stover N.A."/>
            <person name="Krieger C.J."/>
            <person name="del Toro C."/>
            <person name="Ryder H.F."/>
            <person name="Williamson S.C."/>
            <person name="Barbeau R.A."/>
            <person name="Hamilton E.P."/>
            <person name="Orias E."/>
        </authorList>
    </citation>
    <scope>NUCLEOTIDE SEQUENCE [LARGE SCALE GENOMIC DNA]</scope>
    <source>
        <strain evidence="2">SB210</strain>
    </source>
</reference>
<accession>I7MDR4</accession>
<name>I7MDR4_TETTS</name>
<proteinExistence type="predicted"/>
<keyword evidence="2" id="KW-1185">Reference proteome</keyword>